<accession>A0ABR0KGE2</accession>
<feature type="repeat" description="RCC1" evidence="3">
    <location>
        <begin position="350"/>
        <end position="403"/>
    </location>
</feature>
<evidence type="ECO:0000256" key="4">
    <source>
        <dbReference type="SAM" id="MobiDB-lite"/>
    </source>
</evidence>
<name>A0ABR0KGE2_9EURO</name>
<dbReference type="EMBL" id="JAVRRG010000026">
    <property type="protein sequence ID" value="KAK5095726.1"/>
    <property type="molecule type" value="Genomic_DNA"/>
</dbReference>
<dbReference type="InterPro" id="IPR051553">
    <property type="entry name" value="Ran_GTPase-activating"/>
</dbReference>
<feature type="compositionally biased region" description="Basic residues" evidence="4">
    <location>
        <begin position="128"/>
        <end position="146"/>
    </location>
</feature>
<feature type="region of interest" description="Disordered" evidence="4">
    <location>
        <begin position="1"/>
        <end position="153"/>
    </location>
</feature>
<dbReference type="Gene3D" id="2.130.10.30">
    <property type="entry name" value="Regulator of chromosome condensation 1/beta-lactamase-inhibitor protein II"/>
    <property type="match status" value="1"/>
</dbReference>
<evidence type="ECO:0000313" key="7">
    <source>
        <dbReference type="Proteomes" id="UP001345013"/>
    </source>
</evidence>
<dbReference type="Proteomes" id="UP001345013">
    <property type="component" value="Unassembled WGS sequence"/>
</dbReference>
<evidence type="ECO:0000256" key="3">
    <source>
        <dbReference type="PROSITE-ProRule" id="PRU00235"/>
    </source>
</evidence>
<evidence type="ECO:0000256" key="1">
    <source>
        <dbReference type="ARBA" id="ARBA00022658"/>
    </source>
</evidence>
<dbReference type="PANTHER" id="PTHR45982:SF1">
    <property type="entry name" value="REGULATOR OF CHROMOSOME CONDENSATION"/>
    <property type="match status" value="1"/>
</dbReference>
<dbReference type="InterPro" id="IPR000408">
    <property type="entry name" value="Reg_chr_condens"/>
</dbReference>
<protein>
    <recommendedName>
        <fullName evidence="5">RCC1-like domain-containing protein</fullName>
    </recommendedName>
</protein>
<feature type="repeat" description="RCC1" evidence="3">
    <location>
        <begin position="159"/>
        <end position="215"/>
    </location>
</feature>
<evidence type="ECO:0000256" key="2">
    <source>
        <dbReference type="ARBA" id="ARBA00022737"/>
    </source>
</evidence>
<feature type="repeat" description="RCC1" evidence="3">
    <location>
        <begin position="404"/>
        <end position="462"/>
    </location>
</feature>
<evidence type="ECO:0000259" key="5">
    <source>
        <dbReference type="Pfam" id="PF25390"/>
    </source>
</evidence>
<feature type="compositionally biased region" description="Low complexity" evidence="4">
    <location>
        <begin position="31"/>
        <end position="62"/>
    </location>
</feature>
<dbReference type="Pfam" id="PF25390">
    <property type="entry name" value="WD40_RLD"/>
    <property type="match status" value="1"/>
</dbReference>
<organism evidence="6 7">
    <name type="scientific">Lithohypha guttulata</name>
    <dbReference type="NCBI Taxonomy" id="1690604"/>
    <lineage>
        <taxon>Eukaryota</taxon>
        <taxon>Fungi</taxon>
        <taxon>Dikarya</taxon>
        <taxon>Ascomycota</taxon>
        <taxon>Pezizomycotina</taxon>
        <taxon>Eurotiomycetes</taxon>
        <taxon>Chaetothyriomycetidae</taxon>
        <taxon>Chaetothyriales</taxon>
        <taxon>Trichomeriaceae</taxon>
        <taxon>Lithohypha</taxon>
    </lineage>
</organism>
<sequence length="580" mass="61068">MPPKKAATGAVIARKSSRNAAKEEPVVNGVSKTTTKATTVKTAPKTAAKSSTSKTATKATKSTAKDTKKAPATKAAAKEPAKKSNKRKAEDDDEPQLNGSKRARTKAATPVAEQDSEEEEEDNPKKAATPKRKSAAVKAPAVKKPRTTAVINSPPTDPLNVYVFGDGTNGELGLGNGKNCAEVKRPRLNPLLDPDSVGVVAVSVGGMHTAVLTKDNKIMTWGVNDQGALGRNTDWEGGLRDMDDDNSDSDSDSDTGSGLNPKESTPSDVDLSGVPEHTVWTQLACTDSATFALTNDGLVYGCGTFRSNEGIFGFSSSSFVQRTLTLVPELKKITKLAAGANHVLALDNKGCVYAWGSGQQNQLGRRILERFLKNSLVPTQFGLPKQMVSIGAGAYHSFAMHKNGKLYSWGLNSFGETGVTKNFDAEGESDVHHPTVVPNLEKFGAVTHVEGGQHHTIACTDKGEVLVWGRLDGYQLGLKISDIPAENVVMDSHDKPRILKVPTQLPGIDAVSVAAGSDHSIAIARDGLGIADDDVEVATHIDNTAVRGKQLVWAGAGGQFSVIAGLAGKETQVNGVNGHA</sequence>
<evidence type="ECO:0000313" key="6">
    <source>
        <dbReference type="EMBL" id="KAK5095726.1"/>
    </source>
</evidence>
<feature type="repeat" description="RCC1" evidence="3">
    <location>
        <begin position="297"/>
        <end position="349"/>
    </location>
</feature>
<dbReference type="PROSITE" id="PS00626">
    <property type="entry name" value="RCC1_2"/>
    <property type="match status" value="1"/>
</dbReference>
<proteinExistence type="predicted"/>
<keyword evidence="7" id="KW-1185">Reference proteome</keyword>
<feature type="region of interest" description="Disordered" evidence="4">
    <location>
        <begin position="225"/>
        <end position="273"/>
    </location>
</feature>
<feature type="repeat" description="RCC1" evidence="3">
    <location>
        <begin position="463"/>
        <end position="526"/>
    </location>
</feature>
<gene>
    <name evidence="6" type="ORF">LTR24_002943</name>
</gene>
<keyword evidence="2" id="KW-0677">Repeat</keyword>
<dbReference type="PROSITE" id="PS50012">
    <property type="entry name" value="RCC1_3"/>
    <property type="match status" value="5"/>
</dbReference>
<feature type="compositionally biased region" description="Acidic residues" evidence="4">
    <location>
        <begin position="242"/>
        <end position="253"/>
    </location>
</feature>
<dbReference type="InterPro" id="IPR058923">
    <property type="entry name" value="RCC1-like_dom"/>
</dbReference>
<feature type="compositionally biased region" description="Polar residues" evidence="4">
    <location>
        <begin position="255"/>
        <end position="267"/>
    </location>
</feature>
<dbReference type="PROSITE" id="PS00625">
    <property type="entry name" value="RCC1_1"/>
    <property type="match status" value="1"/>
</dbReference>
<feature type="compositionally biased region" description="Basic and acidic residues" evidence="4">
    <location>
        <begin position="76"/>
        <end position="90"/>
    </location>
</feature>
<reference evidence="6 7" key="1">
    <citation type="submission" date="2023-08" db="EMBL/GenBank/DDBJ databases">
        <title>Black Yeasts Isolated from many extreme environments.</title>
        <authorList>
            <person name="Coleine C."/>
            <person name="Stajich J.E."/>
            <person name="Selbmann L."/>
        </authorList>
    </citation>
    <scope>NUCLEOTIDE SEQUENCE [LARGE SCALE GENOMIC DNA]</scope>
    <source>
        <strain evidence="6 7">CCFEE 5885</strain>
    </source>
</reference>
<keyword evidence="1" id="KW-0344">Guanine-nucleotide releasing factor</keyword>
<dbReference type="PANTHER" id="PTHR45982">
    <property type="entry name" value="REGULATOR OF CHROMOSOME CONDENSATION"/>
    <property type="match status" value="1"/>
</dbReference>
<comment type="caution">
    <text evidence="6">The sequence shown here is derived from an EMBL/GenBank/DDBJ whole genome shotgun (WGS) entry which is preliminary data.</text>
</comment>
<dbReference type="PRINTS" id="PR00633">
    <property type="entry name" value="RCCNDNSATION"/>
</dbReference>
<dbReference type="InterPro" id="IPR009091">
    <property type="entry name" value="RCC1/BLIP-II"/>
</dbReference>
<feature type="domain" description="RCC1-like" evidence="5">
    <location>
        <begin position="161"/>
        <end position="563"/>
    </location>
</feature>
<dbReference type="SUPFAM" id="SSF50985">
    <property type="entry name" value="RCC1/BLIP-II"/>
    <property type="match status" value="1"/>
</dbReference>